<feature type="region of interest" description="Disordered" evidence="10">
    <location>
        <begin position="316"/>
        <end position="355"/>
    </location>
</feature>
<dbReference type="PANTHER" id="PTHR47634:SF9">
    <property type="entry name" value="PROTEIN KINASE DOMAIN-CONTAINING PROTEIN-RELATED"/>
    <property type="match status" value="1"/>
</dbReference>
<feature type="region of interest" description="Disordered" evidence="10">
    <location>
        <begin position="495"/>
        <end position="540"/>
    </location>
</feature>
<keyword evidence="3" id="KW-0808">Transferase</keyword>
<dbReference type="GO" id="GO:0000245">
    <property type="term" value="P:spliceosomal complex assembly"/>
    <property type="evidence" value="ECO:0007669"/>
    <property type="project" value="TreeGrafter"/>
</dbReference>
<feature type="region of interest" description="Disordered" evidence="10">
    <location>
        <begin position="941"/>
        <end position="982"/>
    </location>
</feature>
<dbReference type="EMBL" id="FLRE01002282">
    <property type="protein sequence ID" value="SBT58368.1"/>
    <property type="molecule type" value="Genomic_DNA"/>
</dbReference>
<gene>
    <name evidence="12" type="ORF">POVWA2_084630</name>
</gene>
<feature type="region of interest" description="Disordered" evidence="10">
    <location>
        <begin position="594"/>
        <end position="632"/>
    </location>
</feature>
<feature type="compositionally biased region" description="Basic and acidic residues" evidence="10">
    <location>
        <begin position="594"/>
        <end position="604"/>
    </location>
</feature>
<dbReference type="Pfam" id="PF00069">
    <property type="entry name" value="Pkinase"/>
    <property type="match status" value="2"/>
</dbReference>
<evidence type="ECO:0000256" key="7">
    <source>
        <dbReference type="ARBA" id="ARBA00047899"/>
    </source>
</evidence>
<feature type="compositionally biased region" description="Basic and acidic residues" evidence="10">
    <location>
        <begin position="1015"/>
        <end position="1025"/>
    </location>
</feature>
<evidence type="ECO:0000256" key="5">
    <source>
        <dbReference type="ARBA" id="ARBA00022777"/>
    </source>
</evidence>
<dbReference type="GO" id="GO:0004674">
    <property type="term" value="F:protein serine/threonine kinase activity"/>
    <property type="evidence" value="ECO:0007669"/>
    <property type="project" value="UniProtKB-KW"/>
</dbReference>
<feature type="compositionally biased region" description="Polar residues" evidence="10">
    <location>
        <begin position="344"/>
        <end position="355"/>
    </location>
</feature>
<feature type="compositionally biased region" description="Basic and acidic residues" evidence="10">
    <location>
        <begin position="1433"/>
        <end position="1450"/>
    </location>
</feature>
<feature type="region of interest" description="Disordered" evidence="10">
    <location>
        <begin position="422"/>
        <end position="467"/>
    </location>
</feature>
<dbReference type="InterPro" id="IPR000719">
    <property type="entry name" value="Prot_kinase_dom"/>
</dbReference>
<evidence type="ECO:0000256" key="9">
    <source>
        <dbReference type="PROSITE-ProRule" id="PRU10141"/>
    </source>
</evidence>
<feature type="compositionally biased region" description="Basic and acidic residues" evidence="10">
    <location>
        <begin position="332"/>
        <end position="343"/>
    </location>
</feature>
<reference evidence="13" key="1">
    <citation type="submission" date="2016-05" db="EMBL/GenBank/DDBJ databases">
        <authorList>
            <person name="Naeem Raeece"/>
        </authorList>
    </citation>
    <scope>NUCLEOTIDE SEQUENCE [LARGE SCALE GENOMIC DNA]</scope>
</reference>
<feature type="compositionally biased region" description="Acidic residues" evidence="10">
    <location>
        <begin position="1157"/>
        <end position="1224"/>
    </location>
</feature>
<feature type="compositionally biased region" description="Basic and acidic residues" evidence="10">
    <location>
        <begin position="943"/>
        <end position="961"/>
    </location>
</feature>
<feature type="region of interest" description="Disordered" evidence="10">
    <location>
        <begin position="1015"/>
        <end position="1065"/>
    </location>
</feature>
<feature type="region of interest" description="Disordered" evidence="10">
    <location>
        <begin position="1"/>
        <end position="37"/>
    </location>
</feature>
<keyword evidence="6 9" id="KW-0067">ATP-binding</keyword>
<dbReference type="Proteomes" id="UP000078550">
    <property type="component" value="Unassembled WGS sequence"/>
</dbReference>
<evidence type="ECO:0000259" key="11">
    <source>
        <dbReference type="PROSITE" id="PS50011"/>
    </source>
</evidence>
<dbReference type="SMART" id="SM00220">
    <property type="entry name" value="S_TKc"/>
    <property type="match status" value="1"/>
</dbReference>
<evidence type="ECO:0000256" key="3">
    <source>
        <dbReference type="ARBA" id="ARBA00022679"/>
    </source>
</evidence>
<dbReference type="GO" id="GO:0050684">
    <property type="term" value="P:regulation of mRNA processing"/>
    <property type="evidence" value="ECO:0007669"/>
    <property type="project" value="TreeGrafter"/>
</dbReference>
<feature type="compositionally biased region" description="Polar residues" evidence="10">
    <location>
        <begin position="422"/>
        <end position="432"/>
    </location>
</feature>
<feature type="compositionally biased region" description="Acidic residues" evidence="10">
    <location>
        <begin position="279"/>
        <end position="293"/>
    </location>
</feature>
<dbReference type="InterPro" id="IPR051334">
    <property type="entry name" value="SRPK"/>
</dbReference>
<evidence type="ECO:0000256" key="10">
    <source>
        <dbReference type="SAM" id="MobiDB-lite"/>
    </source>
</evidence>
<feature type="compositionally biased region" description="Acidic residues" evidence="10">
    <location>
        <begin position="962"/>
        <end position="982"/>
    </location>
</feature>
<feature type="compositionally biased region" description="Basic and acidic residues" evidence="10">
    <location>
        <begin position="1342"/>
        <end position="1373"/>
    </location>
</feature>
<accession>A0A1A9AQ58</accession>
<feature type="compositionally biased region" description="Acidic residues" evidence="10">
    <location>
        <begin position="441"/>
        <end position="454"/>
    </location>
</feature>
<evidence type="ECO:0000313" key="13">
    <source>
        <dbReference type="Proteomes" id="UP000078550"/>
    </source>
</evidence>
<keyword evidence="5 12" id="KW-0418">Kinase</keyword>
<feature type="region of interest" description="Disordered" evidence="10">
    <location>
        <begin position="221"/>
        <end position="242"/>
    </location>
</feature>
<comment type="catalytic activity">
    <reaction evidence="8">
        <text>L-seryl-[protein] + ATP = O-phospho-L-seryl-[protein] + ADP + H(+)</text>
        <dbReference type="Rhea" id="RHEA:17989"/>
        <dbReference type="Rhea" id="RHEA-COMP:9863"/>
        <dbReference type="Rhea" id="RHEA-COMP:11604"/>
        <dbReference type="ChEBI" id="CHEBI:15378"/>
        <dbReference type="ChEBI" id="CHEBI:29999"/>
        <dbReference type="ChEBI" id="CHEBI:30616"/>
        <dbReference type="ChEBI" id="CHEBI:83421"/>
        <dbReference type="ChEBI" id="CHEBI:456216"/>
        <dbReference type="EC" id="2.7.11.1"/>
    </reaction>
</comment>
<feature type="compositionally biased region" description="Basic and acidic residues" evidence="10">
    <location>
        <begin position="229"/>
        <end position="242"/>
    </location>
</feature>
<dbReference type="PROSITE" id="PS00108">
    <property type="entry name" value="PROTEIN_KINASE_ST"/>
    <property type="match status" value="1"/>
</dbReference>
<dbReference type="PROSITE" id="PS00107">
    <property type="entry name" value="PROTEIN_KINASE_ATP"/>
    <property type="match status" value="1"/>
</dbReference>
<name>A0A1A9AQ58_PLAOA</name>
<keyword evidence="4 9" id="KW-0547">Nucleotide-binding</keyword>
<feature type="compositionally biased region" description="Acidic residues" evidence="10">
    <location>
        <begin position="1232"/>
        <end position="1253"/>
    </location>
</feature>
<feature type="compositionally biased region" description="Basic and acidic residues" evidence="10">
    <location>
        <begin position="1390"/>
        <end position="1423"/>
    </location>
</feature>
<feature type="compositionally biased region" description="Low complexity" evidence="10">
    <location>
        <begin position="1"/>
        <end position="20"/>
    </location>
</feature>
<dbReference type="GO" id="GO:0005524">
    <property type="term" value="F:ATP binding"/>
    <property type="evidence" value="ECO:0007669"/>
    <property type="project" value="UniProtKB-UniRule"/>
</dbReference>
<dbReference type="FunFam" id="1.10.510.10:FF:000797">
    <property type="entry name" value="CMGC/SRPK protein kinase"/>
    <property type="match status" value="1"/>
</dbReference>
<feature type="region of interest" description="Disordered" evidence="10">
    <location>
        <begin position="268"/>
        <end position="295"/>
    </location>
</feature>
<dbReference type="Gene3D" id="3.30.200.20">
    <property type="entry name" value="Phosphorylase Kinase, domain 1"/>
    <property type="match status" value="1"/>
</dbReference>
<proteinExistence type="predicted"/>
<evidence type="ECO:0000256" key="6">
    <source>
        <dbReference type="ARBA" id="ARBA00022840"/>
    </source>
</evidence>
<dbReference type="Gene3D" id="1.10.510.10">
    <property type="entry name" value="Transferase(Phosphotransferase) domain 1"/>
    <property type="match status" value="2"/>
</dbReference>
<feature type="domain" description="Protein kinase" evidence="11">
    <location>
        <begin position="54"/>
        <end position="876"/>
    </location>
</feature>
<feature type="region of interest" description="Disordered" evidence="10">
    <location>
        <begin position="1342"/>
        <end position="1452"/>
    </location>
</feature>
<evidence type="ECO:0000256" key="1">
    <source>
        <dbReference type="ARBA" id="ARBA00012513"/>
    </source>
</evidence>
<dbReference type="InterPro" id="IPR017441">
    <property type="entry name" value="Protein_kinase_ATP_BS"/>
</dbReference>
<dbReference type="InterPro" id="IPR008271">
    <property type="entry name" value="Ser/Thr_kinase_AS"/>
</dbReference>
<evidence type="ECO:0000256" key="8">
    <source>
        <dbReference type="ARBA" id="ARBA00048679"/>
    </source>
</evidence>
<dbReference type="EC" id="2.7.11.1" evidence="1"/>
<feature type="region of interest" description="Disordered" evidence="10">
    <location>
        <begin position="1149"/>
        <end position="1253"/>
    </location>
</feature>
<protein>
    <recommendedName>
        <fullName evidence="1">non-specific serine/threonine protein kinase</fullName>
        <ecNumber evidence="1">2.7.11.1</ecNumber>
    </recommendedName>
</protein>
<keyword evidence="2 12" id="KW-0723">Serine/threonine-protein kinase</keyword>
<evidence type="ECO:0000256" key="2">
    <source>
        <dbReference type="ARBA" id="ARBA00022527"/>
    </source>
</evidence>
<organism evidence="12 13">
    <name type="scientific">Plasmodium ovale wallikeri</name>
    <dbReference type="NCBI Taxonomy" id="864142"/>
    <lineage>
        <taxon>Eukaryota</taxon>
        <taxon>Sar</taxon>
        <taxon>Alveolata</taxon>
        <taxon>Apicomplexa</taxon>
        <taxon>Aconoidasida</taxon>
        <taxon>Haemosporida</taxon>
        <taxon>Plasmodiidae</taxon>
        <taxon>Plasmodium</taxon>
        <taxon>Plasmodium (Plasmodium)</taxon>
    </lineage>
</organism>
<dbReference type="PROSITE" id="PS50011">
    <property type="entry name" value="PROTEIN_KINASE_DOM"/>
    <property type="match status" value="1"/>
</dbReference>
<sequence length="1466" mass="170293">MSYSDSRSFSNNSSSQDATSGKLQYTESDDEGSDEYCKGGYHPVQVNEIYNGRYRIEGKLGWGHFSTVWVATDLKSKPLKFVAIKIQKGSESYTESAKCEINYLKTIKINSFDSSWTELKEQQRERLFHYNMTKGVVSFIDSFEHKGPNGTHVCMVFEFMGPNLLSLIKHYDYKGIPLNLVRKIATHVLIGLQYLHDVCNIIHSDIKPENVLVSPLQNIPKPRGYTKNGGEKTDDNEKAKVGAKEVEKGIEKKENCFTASEVTQQPADLSSCKQKIKEEDTEEEDKNENDESNVNEVKERNDWECVDWSKLSKSEKKRLKKKKKRNMKKERLKMEAEQKDKQNEQPVQNCTPENENNYKKNSECINSNAVQNENNHLKREHTDDFLYLLEVNEGGEWFQKTVEYCNNEKCSSKVLSANLSGNISQTENSSKGIVTKRLNNDENDNKDDDDDEDGNSAPFTSGDRNNVAMNEKTEEIENEKNDCCDAGGKNLLGENQTSTTPCKKIYGHTEGKDEKKKKKKKKNINEPPYVKHKLKPSNSDPSLLTTYYNIHAIQETLMKKPYHYNSYYLNNPEKYGDKEVPIYVHRLPNDYLKKSTAEEDRDGSVESYSSDNPDDTENTSNNVKRKGEESGEALDKEMNKFPIYCDMYNHLIHPEAMRLYLLQKKKKKKQLSESPETALENNENTHKVVYIKTAEGDYRIRPYDPTVYYHEKSCYKICDLGNSLWINESRYAEIQTRQYRSPEVILKSGFDETADIWSFACMVFELVTGDFLFNPQKSDRYDKNEEHLSFIIEVLGSIPKYMIDSGYNSHKYFNKGTYKLKNIRNIKRYGLYKILKYKYNLPEKEIKPLCSFLLPMLSIDPQTRPSAYTMLQHPWLNMVELEEDEQMYSKNRSYSFNSMSAKNNIKNFSTYQNTGMGKASSKNQDMYTNFKDPHTKLVHRLKGHDEGRKDGQEEMEEKYQEGDELEEDEEEEEGEEEDYDECEYDYMYENEYNYINEENESPRLKYGYKDAQNKHYGHERNKNGEEEGFQNREGGSGYNSEDGDGDSGEEEGSHNDTKNNQLNMRNVSINTDEYIFNAETVPRTIGSDLYKNRFIKQIIPPYDIGNTRNNKMKSSVYSEVVLSKENENFNEYSDHLMEYNQHMRNYQHGRRKHVGEADEEEVHDDEADEEEVHDDEADEEEMDDDEADEEEMDDDEADEEEMDNDEADEEEMDNDETDEDEMGEDQMGKDEVGEDDTNEEETGEDEVGDGEVNYDEVNYDEVDYDEQCEKGQHRCANDEDNSSHYEIESNVDECLQSHKNMYVQEDDTEMYFNGMRQKNSAKEGKNAIEMSKGGMNAFAKVEAKKRDEKENAKLKEQELMKRNAKSCDTENNKIAEAGEITISRKMGTRQMDKIEKPHEVEMQEKMEELEKIEKSDEVEEKNPVDSSTQEENPPERENKLYENEDGDKGNKINCKVINKKPFCAFS</sequence>
<evidence type="ECO:0000256" key="4">
    <source>
        <dbReference type="ARBA" id="ARBA00022741"/>
    </source>
</evidence>
<dbReference type="InterPro" id="IPR011009">
    <property type="entry name" value="Kinase-like_dom_sf"/>
</dbReference>
<feature type="compositionally biased region" description="Polar residues" evidence="10">
    <location>
        <begin position="457"/>
        <end position="467"/>
    </location>
</feature>
<comment type="catalytic activity">
    <reaction evidence="7">
        <text>L-threonyl-[protein] + ATP = O-phospho-L-threonyl-[protein] + ADP + H(+)</text>
        <dbReference type="Rhea" id="RHEA:46608"/>
        <dbReference type="Rhea" id="RHEA-COMP:11060"/>
        <dbReference type="Rhea" id="RHEA-COMP:11605"/>
        <dbReference type="ChEBI" id="CHEBI:15378"/>
        <dbReference type="ChEBI" id="CHEBI:30013"/>
        <dbReference type="ChEBI" id="CHEBI:30616"/>
        <dbReference type="ChEBI" id="CHEBI:61977"/>
        <dbReference type="ChEBI" id="CHEBI:456216"/>
        <dbReference type="EC" id="2.7.11.1"/>
    </reaction>
</comment>
<evidence type="ECO:0000313" key="12">
    <source>
        <dbReference type="EMBL" id="SBT58368.1"/>
    </source>
</evidence>
<feature type="compositionally biased region" description="Basic residues" evidence="10">
    <location>
        <begin position="316"/>
        <end position="331"/>
    </location>
</feature>
<dbReference type="PANTHER" id="PTHR47634">
    <property type="entry name" value="PROTEIN KINASE DOMAIN-CONTAINING PROTEIN-RELATED"/>
    <property type="match status" value="1"/>
</dbReference>
<feature type="binding site" evidence="9">
    <location>
        <position position="85"/>
    </location>
    <ligand>
        <name>ATP</name>
        <dbReference type="ChEBI" id="CHEBI:30616"/>
    </ligand>
</feature>
<feature type="compositionally biased region" description="Acidic residues" evidence="10">
    <location>
        <begin position="1041"/>
        <end position="1050"/>
    </location>
</feature>
<dbReference type="SUPFAM" id="SSF56112">
    <property type="entry name" value="Protein kinase-like (PK-like)"/>
    <property type="match status" value="1"/>
</dbReference>